<feature type="region of interest" description="Disordered" evidence="1">
    <location>
        <begin position="230"/>
        <end position="255"/>
    </location>
</feature>
<dbReference type="VEuPathDB" id="FungiDB:RhiirA1_390299"/>
<proteinExistence type="predicted"/>
<evidence type="ECO:0000313" key="3">
    <source>
        <dbReference type="Proteomes" id="UP000234323"/>
    </source>
</evidence>
<evidence type="ECO:0000313" key="2">
    <source>
        <dbReference type="EMBL" id="PKY44547.1"/>
    </source>
</evidence>
<keyword evidence="3" id="KW-1185">Reference proteome</keyword>
<evidence type="ECO:0000256" key="1">
    <source>
        <dbReference type="SAM" id="MobiDB-lite"/>
    </source>
</evidence>
<accession>A0A2I1GD47</accession>
<dbReference type="AlphaFoldDB" id="A0A2I1GD47"/>
<dbReference type="VEuPathDB" id="FungiDB:RhiirFUN_013861"/>
<gene>
    <name evidence="2" type="ORF">RhiirA4_458890</name>
</gene>
<reference evidence="2 3" key="1">
    <citation type="submission" date="2015-10" db="EMBL/GenBank/DDBJ databases">
        <title>Genome analyses suggest a sexual origin of heterokaryosis in a supposedly ancient asexual fungus.</title>
        <authorList>
            <person name="Ropars J."/>
            <person name="Sedzielewska K."/>
            <person name="Noel J."/>
            <person name="Charron P."/>
            <person name="Farinelli L."/>
            <person name="Marton T."/>
            <person name="Kruger M."/>
            <person name="Pelin A."/>
            <person name="Brachmann A."/>
            <person name="Corradi N."/>
        </authorList>
    </citation>
    <scope>NUCLEOTIDE SEQUENCE [LARGE SCALE GENOMIC DNA]</scope>
    <source>
        <strain evidence="2 3">A4</strain>
    </source>
</reference>
<comment type="caution">
    <text evidence="2">The sequence shown here is derived from an EMBL/GenBank/DDBJ whole genome shotgun (WGS) entry which is preliminary data.</text>
</comment>
<name>A0A2I1GD47_9GLOM</name>
<sequence>MLKENACNLLNLKSFQIDVSFKHVQGAMNKFEINHYNKDHKLILSYCRIFTDSFTAENYHRLFKGYILGDLDAAQTKGRDATSVEEVYNLLNEIEKTEEPGIQDWVEYYKRSYVLSSLNKHISKMNIEIWNRSSNNTNHVEASYANSNRDGKNLKLFIAIKREYQIDNRHIKISITYDNTGIPYIRRDRSEIKKKSQAMIRKKSVEYPKLTQKKAKAQVKLQKETKEVFSGSKNIKDTKKRRVEQENNPPVDDEKAKNYQLIQIKIEEQKMIL</sequence>
<dbReference type="EMBL" id="LLXI01000331">
    <property type="protein sequence ID" value="PKY44547.1"/>
    <property type="molecule type" value="Genomic_DNA"/>
</dbReference>
<dbReference type="Proteomes" id="UP000234323">
    <property type="component" value="Unassembled WGS sequence"/>
</dbReference>
<organism evidence="2 3">
    <name type="scientific">Rhizophagus irregularis</name>
    <dbReference type="NCBI Taxonomy" id="588596"/>
    <lineage>
        <taxon>Eukaryota</taxon>
        <taxon>Fungi</taxon>
        <taxon>Fungi incertae sedis</taxon>
        <taxon>Mucoromycota</taxon>
        <taxon>Glomeromycotina</taxon>
        <taxon>Glomeromycetes</taxon>
        <taxon>Glomerales</taxon>
        <taxon>Glomeraceae</taxon>
        <taxon>Rhizophagus</taxon>
    </lineage>
</organism>
<protein>
    <submittedName>
        <fullName evidence="2">Uncharacterized protein</fullName>
    </submittedName>
</protein>
<dbReference type="VEuPathDB" id="FungiDB:FUN_016223"/>